<dbReference type="InterPro" id="IPR000679">
    <property type="entry name" value="Znf_GATA"/>
</dbReference>
<dbReference type="EMBL" id="JAGTJS010000029">
    <property type="protein sequence ID" value="KAH7232426.1"/>
    <property type="molecule type" value="Genomic_DNA"/>
</dbReference>
<evidence type="ECO:0000256" key="4">
    <source>
        <dbReference type="ARBA" id="ARBA00023015"/>
    </source>
</evidence>
<evidence type="ECO:0000313" key="10">
    <source>
        <dbReference type="Proteomes" id="UP000736672"/>
    </source>
</evidence>
<dbReference type="GO" id="GO:0006355">
    <property type="term" value="P:regulation of DNA-templated transcription"/>
    <property type="evidence" value="ECO:0007669"/>
    <property type="project" value="InterPro"/>
</dbReference>
<dbReference type="CDD" id="cd00202">
    <property type="entry name" value="ZnF_GATA"/>
    <property type="match status" value="1"/>
</dbReference>
<evidence type="ECO:0000256" key="5">
    <source>
        <dbReference type="ARBA" id="ARBA00023163"/>
    </source>
</evidence>
<dbReference type="SUPFAM" id="SSF57716">
    <property type="entry name" value="Glucocorticoid receptor-like (DNA-binding domain)"/>
    <property type="match status" value="1"/>
</dbReference>
<evidence type="ECO:0000259" key="8">
    <source>
        <dbReference type="PROSITE" id="PS50114"/>
    </source>
</evidence>
<evidence type="ECO:0000256" key="2">
    <source>
        <dbReference type="ARBA" id="ARBA00022771"/>
    </source>
</evidence>
<name>A0A9P9G4N7_FUSSL</name>
<feature type="region of interest" description="Disordered" evidence="7">
    <location>
        <begin position="152"/>
        <end position="178"/>
    </location>
</feature>
<evidence type="ECO:0000256" key="6">
    <source>
        <dbReference type="PROSITE-ProRule" id="PRU00094"/>
    </source>
</evidence>
<dbReference type="InterPro" id="IPR013088">
    <property type="entry name" value="Znf_NHR/GATA"/>
</dbReference>
<dbReference type="PROSITE" id="PS50114">
    <property type="entry name" value="GATA_ZN_FINGER_2"/>
    <property type="match status" value="1"/>
</dbReference>
<keyword evidence="10" id="KW-1185">Reference proteome</keyword>
<evidence type="ECO:0000313" key="9">
    <source>
        <dbReference type="EMBL" id="KAH7232426.1"/>
    </source>
</evidence>
<feature type="compositionally biased region" description="Polar residues" evidence="7">
    <location>
        <begin position="51"/>
        <end position="61"/>
    </location>
</feature>
<keyword evidence="5" id="KW-0804">Transcription</keyword>
<evidence type="ECO:0000256" key="1">
    <source>
        <dbReference type="ARBA" id="ARBA00022723"/>
    </source>
</evidence>
<feature type="compositionally biased region" description="Polar residues" evidence="7">
    <location>
        <begin position="89"/>
        <end position="99"/>
    </location>
</feature>
<dbReference type="Pfam" id="PF00320">
    <property type="entry name" value="GATA"/>
    <property type="match status" value="1"/>
</dbReference>
<dbReference type="Gene3D" id="3.30.50.10">
    <property type="entry name" value="Erythroid Transcription Factor GATA-1, subunit A"/>
    <property type="match status" value="1"/>
</dbReference>
<proteinExistence type="predicted"/>
<comment type="caution">
    <text evidence="9">The sequence shown here is derived from an EMBL/GenBank/DDBJ whole genome shotgun (WGS) entry which is preliminary data.</text>
</comment>
<dbReference type="OrthoDB" id="5084853at2759"/>
<dbReference type="PANTHER" id="PTHR47172">
    <property type="entry name" value="OS01G0976800 PROTEIN"/>
    <property type="match status" value="1"/>
</dbReference>
<dbReference type="GO" id="GO:0043565">
    <property type="term" value="F:sequence-specific DNA binding"/>
    <property type="evidence" value="ECO:0007669"/>
    <property type="project" value="InterPro"/>
</dbReference>
<feature type="region of interest" description="Disordered" evidence="7">
    <location>
        <begin position="344"/>
        <end position="364"/>
    </location>
</feature>
<keyword evidence="4" id="KW-0805">Transcription regulation</keyword>
<protein>
    <recommendedName>
        <fullName evidence="8">GATA-type domain-containing protein</fullName>
    </recommendedName>
</protein>
<keyword evidence="1" id="KW-0479">Metal-binding</keyword>
<dbReference type="PANTHER" id="PTHR47172:SF24">
    <property type="entry name" value="GATA ZINC FINGER DOMAIN-CONTAINING PROTEIN 14-RELATED"/>
    <property type="match status" value="1"/>
</dbReference>
<feature type="region of interest" description="Disordered" evidence="7">
    <location>
        <begin position="51"/>
        <end position="99"/>
    </location>
</feature>
<dbReference type="PROSITE" id="PS00344">
    <property type="entry name" value="GATA_ZN_FINGER_1"/>
    <property type="match status" value="1"/>
</dbReference>
<reference evidence="9" key="1">
    <citation type="journal article" date="2021" name="Nat. Commun.">
        <title>Genetic determinants of endophytism in the Arabidopsis root mycobiome.</title>
        <authorList>
            <person name="Mesny F."/>
            <person name="Miyauchi S."/>
            <person name="Thiergart T."/>
            <person name="Pickel B."/>
            <person name="Atanasova L."/>
            <person name="Karlsson M."/>
            <person name="Huettel B."/>
            <person name="Barry K.W."/>
            <person name="Haridas S."/>
            <person name="Chen C."/>
            <person name="Bauer D."/>
            <person name="Andreopoulos W."/>
            <person name="Pangilinan J."/>
            <person name="LaButti K."/>
            <person name="Riley R."/>
            <person name="Lipzen A."/>
            <person name="Clum A."/>
            <person name="Drula E."/>
            <person name="Henrissat B."/>
            <person name="Kohler A."/>
            <person name="Grigoriev I.V."/>
            <person name="Martin F.M."/>
            <person name="Hacquard S."/>
        </authorList>
    </citation>
    <scope>NUCLEOTIDE SEQUENCE</scope>
    <source>
        <strain evidence="9">FSSC 5 MPI-SDFR-AT-0091</strain>
    </source>
</reference>
<keyword evidence="2 6" id="KW-0863">Zinc-finger</keyword>
<dbReference type="SMART" id="SM00401">
    <property type="entry name" value="ZnF_GATA"/>
    <property type="match status" value="1"/>
</dbReference>
<feature type="domain" description="GATA-type" evidence="8">
    <location>
        <begin position="382"/>
        <end position="412"/>
    </location>
</feature>
<sequence length="435" mass="48409">METSHKEPPAMAMAMLIMPSTRHALRLSVSSDYHHSSSGASISNMISSVVSQKPANGNNSPDYRPLPSISELIQDTKLGPPLPGPPSSTQPCSKLSSSFEPVLQSFSKAGKHSSPQPLYPASSFPPQQDALASFTSSHRLLLTSRPLLPPLSDCQAGLSAKPDIPPQQHHPQQQRPPRAHYPFNVVYTHPHPPPPPTRVVYQPGQQPPSQMRLPVSRISPKHAVPPHVSKPYNPWEPPSTEKGVCAPRARHDATVTKHFESWSYQDSLSQIGSCSHKILNFSEVYTRITQEQHGAHPILGRLPTEQDISDMLGNIERIKRHLEQVRSLLQVLSQNERAREAAKMKSPYEEDHDEPMHGDAMKPQHGMTEASTRLRRAAPLDQCRNCNRVDTPEWRRGPDGARTLCNACGLRYAKFKKQQLEARSIHVKPGEAYSY</sequence>
<evidence type="ECO:0000256" key="7">
    <source>
        <dbReference type="SAM" id="MobiDB-lite"/>
    </source>
</evidence>
<keyword evidence="3" id="KW-0862">Zinc</keyword>
<accession>A0A9P9G4N7</accession>
<evidence type="ECO:0000256" key="3">
    <source>
        <dbReference type="ARBA" id="ARBA00022833"/>
    </source>
</evidence>
<dbReference type="Proteomes" id="UP000736672">
    <property type="component" value="Unassembled WGS sequence"/>
</dbReference>
<dbReference type="AlphaFoldDB" id="A0A9P9G4N7"/>
<feature type="compositionally biased region" description="Basic and acidic residues" evidence="7">
    <location>
        <begin position="344"/>
        <end position="362"/>
    </location>
</feature>
<gene>
    <name evidence="9" type="ORF">B0J15DRAFT_505215</name>
</gene>
<organism evidence="9 10">
    <name type="scientific">Fusarium solani</name>
    <name type="common">Filamentous fungus</name>
    <dbReference type="NCBI Taxonomy" id="169388"/>
    <lineage>
        <taxon>Eukaryota</taxon>
        <taxon>Fungi</taxon>
        <taxon>Dikarya</taxon>
        <taxon>Ascomycota</taxon>
        <taxon>Pezizomycotina</taxon>
        <taxon>Sordariomycetes</taxon>
        <taxon>Hypocreomycetidae</taxon>
        <taxon>Hypocreales</taxon>
        <taxon>Nectriaceae</taxon>
        <taxon>Fusarium</taxon>
        <taxon>Fusarium solani species complex</taxon>
    </lineage>
</organism>
<dbReference type="GO" id="GO:0008270">
    <property type="term" value="F:zinc ion binding"/>
    <property type="evidence" value="ECO:0007669"/>
    <property type="project" value="UniProtKB-KW"/>
</dbReference>
<feature type="compositionally biased region" description="Low complexity" evidence="7">
    <location>
        <begin position="166"/>
        <end position="176"/>
    </location>
</feature>